<evidence type="ECO:0000256" key="2">
    <source>
        <dbReference type="SAM" id="Phobius"/>
    </source>
</evidence>
<evidence type="ECO:0000313" key="3">
    <source>
        <dbReference type="EMBL" id="CAK9048821.1"/>
    </source>
</evidence>
<evidence type="ECO:0008006" key="5">
    <source>
        <dbReference type="Google" id="ProtNLM"/>
    </source>
</evidence>
<evidence type="ECO:0000313" key="4">
    <source>
        <dbReference type="Proteomes" id="UP001642464"/>
    </source>
</evidence>
<feature type="compositionally biased region" description="Basic residues" evidence="1">
    <location>
        <begin position="249"/>
        <end position="272"/>
    </location>
</feature>
<sequence length="388" mass="41995">MALAATLHVAAGQRGVGRSGVVCVERCEALRGVNVAAWLSWCLLLLHALLPHRDAGLRDGNAKMLFLALQALMALEVCAITFSRKCSVGNFLQTGLGVFICLFRVSTALLVVPLLENEWLQKALLAGWALSDTVRYAALVGKGVASLQRLRRAASTVLFPLVALAELGAAGLVLETSSERTRHFLMAQMCVTLLGVPVGSFLFQQMGKGGKGKGKTTKVWTEPKKWESKGKGKASEGRWIWVEDEPYRPKGKGKGKGGKGGKAKGKGKRRAAPLKSEFWNKKVEAEGRKEMGDTVLPGVIQRYSFKQGWGFIKPDNLASLPGQVKKKVNEAEAAAEAEGKEVKERGLLYFRKPDVNHEEGFKLTEGTSVTFRVYIDSLGAGALDVSMA</sequence>
<feature type="transmembrane region" description="Helical" evidence="2">
    <location>
        <begin position="95"/>
        <end position="115"/>
    </location>
</feature>
<feature type="transmembrane region" description="Helical" evidence="2">
    <location>
        <begin position="35"/>
        <end position="52"/>
    </location>
</feature>
<feature type="transmembrane region" description="Helical" evidence="2">
    <location>
        <begin position="185"/>
        <end position="203"/>
    </location>
</feature>
<dbReference type="EMBL" id="CAXAMM010020868">
    <property type="protein sequence ID" value="CAK9048821.1"/>
    <property type="molecule type" value="Genomic_DNA"/>
</dbReference>
<dbReference type="Proteomes" id="UP001642464">
    <property type="component" value="Unassembled WGS sequence"/>
</dbReference>
<gene>
    <name evidence="3" type="ORF">SCF082_LOCUS27139</name>
</gene>
<keyword evidence="2" id="KW-0812">Transmembrane</keyword>
<protein>
    <recommendedName>
        <fullName evidence="5">Very-long-chain (3R)-3-hydroxyacyl-CoA dehydratase</fullName>
    </recommendedName>
</protein>
<proteinExistence type="predicted"/>
<comment type="caution">
    <text evidence="3">The sequence shown here is derived from an EMBL/GenBank/DDBJ whole genome shotgun (WGS) entry which is preliminary data.</text>
</comment>
<feature type="transmembrane region" description="Helical" evidence="2">
    <location>
        <begin position="64"/>
        <end position="83"/>
    </location>
</feature>
<keyword evidence="4" id="KW-1185">Reference proteome</keyword>
<keyword evidence="2" id="KW-0472">Membrane</keyword>
<accession>A0ABP0MBF3</accession>
<name>A0ABP0MBF3_9DINO</name>
<organism evidence="3 4">
    <name type="scientific">Durusdinium trenchii</name>
    <dbReference type="NCBI Taxonomy" id="1381693"/>
    <lineage>
        <taxon>Eukaryota</taxon>
        <taxon>Sar</taxon>
        <taxon>Alveolata</taxon>
        <taxon>Dinophyceae</taxon>
        <taxon>Suessiales</taxon>
        <taxon>Symbiodiniaceae</taxon>
        <taxon>Durusdinium</taxon>
    </lineage>
</organism>
<keyword evidence="2" id="KW-1133">Transmembrane helix</keyword>
<feature type="region of interest" description="Disordered" evidence="1">
    <location>
        <begin position="245"/>
        <end position="272"/>
    </location>
</feature>
<evidence type="ECO:0000256" key="1">
    <source>
        <dbReference type="SAM" id="MobiDB-lite"/>
    </source>
</evidence>
<reference evidence="3 4" key="1">
    <citation type="submission" date="2024-02" db="EMBL/GenBank/DDBJ databases">
        <authorList>
            <person name="Chen Y."/>
            <person name="Shah S."/>
            <person name="Dougan E. K."/>
            <person name="Thang M."/>
            <person name="Chan C."/>
        </authorList>
    </citation>
    <scope>NUCLEOTIDE SEQUENCE [LARGE SCALE GENOMIC DNA]</scope>
</reference>
<feature type="transmembrane region" description="Helical" evidence="2">
    <location>
        <begin position="153"/>
        <end position="173"/>
    </location>
</feature>